<accession>A0A183JU78</accession>
<dbReference type="WBParaSite" id="SCUD_0000626901-mRNA-1">
    <property type="protein sequence ID" value="SCUD_0000626901-mRNA-1"/>
    <property type="gene ID" value="SCUD_0000626901"/>
</dbReference>
<name>A0A183JU78_9TREM</name>
<protein>
    <submittedName>
        <fullName evidence="3">V-type proton ATPase subunit G</fullName>
    </submittedName>
</protein>
<dbReference type="EMBL" id="UZAK01013112">
    <property type="protein sequence ID" value="VDP02509.1"/>
    <property type="molecule type" value="Genomic_DNA"/>
</dbReference>
<gene>
    <name evidence="1" type="ORF">SCUD_LOCUS6270</name>
</gene>
<sequence length="66" mass="7600">MNISRTRAEKAKAQAEYTKVNKQLKRSIKTDKRKYVDDLAITAEKAAIEGNMIQLYANKETLWKSP</sequence>
<evidence type="ECO:0000313" key="3">
    <source>
        <dbReference type="WBParaSite" id="SCUD_0000626901-mRNA-1"/>
    </source>
</evidence>
<dbReference type="AlphaFoldDB" id="A0A183JU78"/>
<organism evidence="3">
    <name type="scientific">Schistosoma curassoni</name>
    <dbReference type="NCBI Taxonomy" id="6186"/>
    <lineage>
        <taxon>Eukaryota</taxon>
        <taxon>Metazoa</taxon>
        <taxon>Spiralia</taxon>
        <taxon>Lophotrochozoa</taxon>
        <taxon>Platyhelminthes</taxon>
        <taxon>Trematoda</taxon>
        <taxon>Digenea</taxon>
        <taxon>Strigeidida</taxon>
        <taxon>Schistosomatoidea</taxon>
        <taxon>Schistosomatidae</taxon>
        <taxon>Schistosoma</taxon>
    </lineage>
</organism>
<keyword evidence="2" id="KW-1185">Reference proteome</keyword>
<evidence type="ECO:0000313" key="2">
    <source>
        <dbReference type="Proteomes" id="UP000279833"/>
    </source>
</evidence>
<reference evidence="1 2" key="2">
    <citation type="submission" date="2018-11" db="EMBL/GenBank/DDBJ databases">
        <authorList>
            <consortium name="Pathogen Informatics"/>
        </authorList>
    </citation>
    <scope>NUCLEOTIDE SEQUENCE [LARGE SCALE GENOMIC DNA]</scope>
    <source>
        <strain evidence="1">Dakar</strain>
        <strain evidence="2">Dakar, Senegal</strain>
    </source>
</reference>
<evidence type="ECO:0000313" key="1">
    <source>
        <dbReference type="EMBL" id="VDP02509.1"/>
    </source>
</evidence>
<dbReference type="Proteomes" id="UP000279833">
    <property type="component" value="Unassembled WGS sequence"/>
</dbReference>
<reference evidence="3" key="1">
    <citation type="submission" date="2016-06" db="UniProtKB">
        <authorList>
            <consortium name="WormBaseParasite"/>
        </authorList>
    </citation>
    <scope>IDENTIFICATION</scope>
</reference>
<proteinExistence type="predicted"/>